<organism evidence="3">
    <name type="scientific">Ostreococcus mediterraneus</name>
    <dbReference type="NCBI Taxonomy" id="1486918"/>
    <lineage>
        <taxon>Eukaryota</taxon>
        <taxon>Viridiplantae</taxon>
        <taxon>Chlorophyta</taxon>
        <taxon>Mamiellophyceae</taxon>
        <taxon>Mamiellales</taxon>
        <taxon>Bathycoccaceae</taxon>
        <taxon>Ostreococcus</taxon>
    </lineage>
</organism>
<feature type="domain" description="LysM" evidence="2">
    <location>
        <begin position="53"/>
        <end position="98"/>
    </location>
</feature>
<dbReference type="PANTHER" id="PTHR33734">
    <property type="entry name" value="LYSM DOMAIN-CONTAINING GPI-ANCHORED PROTEIN 2"/>
    <property type="match status" value="1"/>
</dbReference>
<dbReference type="PROSITE" id="PS51782">
    <property type="entry name" value="LYSM"/>
    <property type="match status" value="1"/>
</dbReference>
<accession>A0A7S0KMK9</accession>
<reference evidence="3" key="1">
    <citation type="submission" date="2021-01" db="EMBL/GenBank/DDBJ databases">
        <authorList>
            <person name="Corre E."/>
            <person name="Pelletier E."/>
            <person name="Niang G."/>
            <person name="Scheremetjew M."/>
            <person name="Finn R."/>
            <person name="Kale V."/>
            <person name="Holt S."/>
            <person name="Cochrane G."/>
            <person name="Meng A."/>
            <person name="Brown T."/>
            <person name="Cohen L."/>
        </authorList>
    </citation>
    <scope>NUCLEOTIDE SEQUENCE</scope>
    <source>
        <strain evidence="3">Clade-D-RCC2572</strain>
    </source>
</reference>
<dbReference type="EMBL" id="HBEW01007036">
    <property type="protein sequence ID" value="CAD8586438.1"/>
    <property type="molecule type" value="Transcribed_RNA"/>
</dbReference>
<evidence type="ECO:0000259" key="2">
    <source>
        <dbReference type="PROSITE" id="PS51782"/>
    </source>
</evidence>
<sequence length="241" mass="25724">MSVMFTASSSVGARAVMGSARGVEGCGGRVIVGPGSLGRRRMRGALVIRAAVRPYTVRKGDTLDTIASKRKMSVSEVRKYNKKLGDGSALAPGTTILLPAEKLSSRDQAIIDGIDKINEPRIYPTRAGETIEDIIAPRKISKADVERLNPGVKLGALKAGVKLKLPPGKYTVREKEMLQGCGILPAETLNPLAVLGTPLALKTFGAVVAVGAYAMYFAACRRYQTHGTKLWGNDLPEMDDD</sequence>
<dbReference type="SMART" id="SM00257">
    <property type="entry name" value="LysM"/>
    <property type="match status" value="2"/>
</dbReference>
<feature type="transmembrane region" description="Helical" evidence="1">
    <location>
        <begin position="199"/>
        <end position="219"/>
    </location>
</feature>
<dbReference type="CDD" id="cd00118">
    <property type="entry name" value="LysM"/>
    <property type="match status" value="1"/>
</dbReference>
<protein>
    <recommendedName>
        <fullName evidence="2">LysM domain-containing protein</fullName>
    </recommendedName>
</protein>
<dbReference type="Gene3D" id="3.10.350.10">
    <property type="entry name" value="LysM domain"/>
    <property type="match status" value="1"/>
</dbReference>
<dbReference type="SUPFAM" id="SSF54106">
    <property type="entry name" value="LysM domain"/>
    <property type="match status" value="1"/>
</dbReference>
<evidence type="ECO:0000313" key="3">
    <source>
        <dbReference type="EMBL" id="CAD8586438.1"/>
    </source>
</evidence>
<dbReference type="PANTHER" id="PTHR33734:SF22">
    <property type="entry name" value="MEMBRANE-BOUND LYTIC MUREIN TRANSGLYCOSYLASE D"/>
    <property type="match status" value="1"/>
</dbReference>
<dbReference type="InterPro" id="IPR036779">
    <property type="entry name" value="LysM_dom_sf"/>
</dbReference>
<proteinExistence type="predicted"/>
<keyword evidence="1" id="KW-0812">Transmembrane</keyword>
<keyword evidence="1" id="KW-1133">Transmembrane helix</keyword>
<keyword evidence="1" id="KW-0472">Membrane</keyword>
<dbReference type="Pfam" id="PF01476">
    <property type="entry name" value="LysM"/>
    <property type="match status" value="1"/>
</dbReference>
<dbReference type="InterPro" id="IPR018392">
    <property type="entry name" value="LysM"/>
</dbReference>
<name>A0A7S0KMK9_9CHLO</name>
<dbReference type="AlphaFoldDB" id="A0A7S0KMK9"/>
<gene>
    <name evidence="3" type="ORF">OMED0929_LOCUS5945</name>
</gene>
<evidence type="ECO:0000256" key="1">
    <source>
        <dbReference type="SAM" id="Phobius"/>
    </source>
</evidence>